<dbReference type="Gene3D" id="1.25.10.10">
    <property type="entry name" value="Leucine-rich Repeat Variant"/>
    <property type="match status" value="3"/>
</dbReference>
<dbReference type="Proteomes" id="UP000015381">
    <property type="component" value="Chromosome I"/>
</dbReference>
<evidence type="ECO:0000313" key="6">
    <source>
        <dbReference type="Proteomes" id="UP000015381"/>
    </source>
</evidence>
<dbReference type="AlphaFoldDB" id="F7PKM6"/>
<evidence type="ECO:0000259" key="2">
    <source>
        <dbReference type="Pfam" id="PF12717"/>
    </source>
</evidence>
<protein>
    <submittedName>
        <fullName evidence="4">HEAT domain containing protein</fullName>
    </submittedName>
</protein>
<dbReference type="EMBL" id="HF571520">
    <property type="protein sequence ID" value="CCQ34011.1"/>
    <property type="molecule type" value="Genomic_DNA"/>
</dbReference>
<dbReference type="InterPro" id="IPR016024">
    <property type="entry name" value="ARM-type_fold"/>
</dbReference>
<proteinExistence type="predicted"/>
<evidence type="ECO:0000256" key="1">
    <source>
        <dbReference type="SAM" id="MobiDB-lite"/>
    </source>
</evidence>
<name>F7PKM6_9EURY</name>
<keyword evidence="6" id="KW-1185">Reference proteome</keyword>
<dbReference type="eggNOG" id="arCOG02967">
    <property type="taxonomic scope" value="Archaea"/>
</dbReference>
<reference evidence="3 6" key="3">
    <citation type="journal article" date="2014" name="Environ. Microbiol.">
        <title>Halorhabdus tiamatea: proteogenomics and glycosidase activity measurements identify the first cultivated euryarchaeon from a deep-sea anoxic brine lake as potential polysaccharide degrader.</title>
        <authorList>
            <person name="Werner J."/>
            <person name="Ferrer M."/>
            <person name="Michel G."/>
            <person name="Mann A.J."/>
            <person name="Huang S."/>
            <person name="Juarez S."/>
            <person name="Ciordia S."/>
            <person name="Albar J.P."/>
            <person name="Alcaide M."/>
            <person name="La Cono V."/>
            <person name="Yakimov M.M."/>
            <person name="Antunes A."/>
            <person name="Taborda M."/>
            <person name="Da Costa M.S."/>
            <person name="Amann R.I."/>
            <person name="Gloeckner F.O."/>
            <person name="Golyshina O.V."/>
            <person name="Golyshin P.N."/>
            <person name="Teeling H."/>
        </authorList>
    </citation>
    <scope>NUCLEOTIDE SEQUENCE [LARGE SCALE GENOMIC DNA]</scope>
    <source>
        <strain evidence="6">SARL4B</strain>
        <strain evidence="3">Type strain: SARL4B</strain>
    </source>
</reference>
<dbReference type="EMBL" id="AFNT02000022">
    <property type="protein sequence ID" value="ERJ05955.1"/>
    <property type="molecule type" value="Genomic_DNA"/>
</dbReference>
<accession>F7PKM6</accession>
<evidence type="ECO:0000313" key="4">
    <source>
        <dbReference type="EMBL" id="ERJ05955.1"/>
    </source>
</evidence>
<evidence type="ECO:0000313" key="3">
    <source>
        <dbReference type="EMBL" id="CCQ34011.1"/>
    </source>
</evidence>
<dbReference type="HOGENOM" id="CLU_726859_0_0_2"/>
<gene>
    <name evidence="4" type="ORF">HLRTI_001983</name>
    <name evidence="3" type="ORF">HTIA_1892</name>
</gene>
<dbReference type="Proteomes" id="UP000003861">
    <property type="component" value="Unassembled WGS sequence"/>
</dbReference>
<dbReference type="KEGG" id="hti:HTIA_1892"/>
<sequence length="380" mass="40457">MTDDPRERATALLREARADPDPDDAPAFDELLSADDPTLRRNGLDGLAILGGRDPSLLTDRVDRFAELLSDPDREVRAGASALYANSLSGDAVLEAADALAECLTDSYSIVRWNALEGLLAAARTDPAACTDFVDDVLAFLDADADHVRAHAVQFLAVVSTAHPEAVLPATDRLLDVLLSSEDIDVPIDATVRRRAPDSGSRVDDMADEGRKRIRDTRQAAGHAIYEVARGDPDAVRPTVDDLLELLDDPDPQIRVVALDVLVALAEDDPEPLTEYTEQIATCLDDDAAMVRASASQALTAVSPAAPDDVAGAAFESVDRIAPLLEDDDPAVRASAASLLALAAERDPDAVAGLWDRLEGLRSDDAAFVREAAADALDQR</sequence>
<feature type="domain" description="Condensin complex subunit 1 C-terminal" evidence="2">
    <location>
        <begin position="234"/>
        <end position="305"/>
    </location>
</feature>
<dbReference type="RefSeq" id="WP_008526433.1">
    <property type="nucleotide sequence ID" value="NC_021921.1"/>
</dbReference>
<dbReference type="GeneID" id="23799548"/>
<feature type="region of interest" description="Disordered" evidence="1">
    <location>
        <begin position="1"/>
        <end position="27"/>
    </location>
</feature>
<dbReference type="PATRIC" id="fig|1033806.12.peg.1878"/>
<organism evidence="4 5">
    <name type="scientific">Halorhabdus tiamatea SARL4B</name>
    <dbReference type="NCBI Taxonomy" id="1033806"/>
    <lineage>
        <taxon>Archaea</taxon>
        <taxon>Methanobacteriati</taxon>
        <taxon>Methanobacteriota</taxon>
        <taxon>Stenosarchaea group</taxon>
        <taxon>Halobacteria</taxon>
        <taxon>Halobacteriales</taxon>
        <taxon>Haloarculaceae</taxon>
        <taxon>Halorhabdus</taxon>
    </lineage>
</organism>
<dbReference type="Pfam" id="PF12717">
    <property type="entry name" value="Cnd1"/>
    <property type="match status" value="1"/>
</dbReference>
<dbReference type="InterPro" id="IPR032682">
    <property type="entry name" value="Cnd1_C"/>
</dbReference>
<dbReference type="GO" id="GO:0016491">
    <property type="term" value="F:oxidoreductase activity"/>
    <property type="evidence" value="ECO:0007669"/>
    <property type="project" value="TreeGrafter"/>
</dbReference>
<reference evidence="4 5" key="2">
    <citation type="journal article" date="2013" name="PLoS ONE">
        <title>INDIGO - INtegrated Data Warehouse of MIcrobial GenOmes with Examples from the Red Sea Extremophiles.</title>
        <authorList>
            <person name="Alam I."/>
            <person name="Antunes A."/>
            <person name="Kamau A.A."/>
            <person name="Ba Alawi W."/>
            <person name="Kalkatawi M."/>
            <person name="Stingl U."/>
            <person name="Bajic V.B."/>
        </authorList>
    </citation>
    <scope>NUCLEOTIDE SEQUENCE [LARGE SCALE GENOMIC DNA]</scope>
    <source>
        <strain evidence="4 5">SARL4B</strain>
    </source>
</reference>
<feature type="compositionally biased region" description="Basic and acidic residues" evidence="1">
    <location>
        <begin position="1"/>
        <end position="20"/>
    </location>
</feature>
<dbReference type="OrthoDB" id="383059at2157"/>
<evidence type="ECO:0000313" key="5">
    <source>
        <dbReference type="Proteomes" id="UP000003861"/>
    </source>
</evidence>
<reference evidence="4 5" key="1">
    <citation type="journal article" date="2011" name="J. Bacteriol.">
        <title>Genome sequence of Halorhabdus tiamatea, the first archaeon isolated from a deep-sea anoxic brine lake.</title>
        <authorList>
            <person name="Antunes A."/>
            <person name="Alam I."/>
            <person name="Bajic V.B."/>
            <person name="Stingl U."/>
        </authorList>
    </citation>
    <scope>NUCLEOTIDE SEQUENCE [LARGE SCALE GENOMIC DNA]</scope>
    <source>
        <strain evidence="4 5">SARL4B</strain>
    </source>
</reference>
<dbReference type="PANTHER" id="PTHR12697">
    <property type="entry name" value="PBS LYASE HEAT-LIKE PROTEIN"/>
    <property type="match status" value="1"/>
</dbReference>
<dbReference type="PANTHER" id="PTHR12697:SF5">
    <property type="entry name" value="DEOXYHYPUSINE HYDROXYLASE"/>
    <property type="match status" value="1"/>
</dbReference>
<dbReference type="SUPFAM" id="SSF48371">
    <property type="entry name" value="ARM repeat"/>
    <property type="match status" value="1"/>
</dbReference>
<dbReference type="InterPro" id="IPR011989">
    <property type="entry name" value="ARM-like"/>
</dbReference>